<dbReference type="Proteomes" id="UP001140096">
    <property type="component" value="Unassembled WGS sequence"/>
</dbReference>
<reference evidence="1" key="1">
    <citation type="submission" date="2022-07" db="EMBL/GenBank/DDBJ databases">
        <title>Phylogenomic reconstructions and comparative analyses of Kickxellomycotina fungi.</title>
        <authorList>
            <person name="Reynolds N.K."/>
            <person name="Stajich J.E."/>
            <person name="Barry K."/>
            <person name="Grigoriev I.V."/>
            <person name="Crous P."/>
            <person name="Smith M.E."/>
        </authorList>
    </citation>
    <scope>NUCLEOTIDE SEQUENCE</scope>
    <source>
        <strain evidence="1">CBS 102833</strain>
    </source>
</reference>
<gene>
    <name evidence="1" type="ORF">H4S07_001385</name>
</gene>
<name>A0ACC1LPN3_9FUNG</name>
<accession>A0ACC1LPN3</accession>
<dbReference type="EMBL" id="JANBUP010000218">
    <property type="protein sequence ID" value="KAJ2812462.1"/>
    <property type="molecule type" value="Genomic_DNA"/>
</dbReference>
<evidence type="ECO:0000313" key="1">
    <source>
        <dbReference type="EMBL" id="KAJ2812462.1"/>
    </source>
</evidence>
<proteinExistence type="predicted"/>
<keyword evidence="2" id="KW-1185">Reference proteome</keyword>
<evidence type="ECO:0000313" key="2">
    <source>
        <dbReference type="Proteomes" id="UP001140096"/>
    </source>
</evidence>
<sequence>MTGVFEMSLLKVGSGPNNIMDIFLIPTSTTDITTSLQTSQVRHSRVGIDALSDAFLFNAAEVRLMLIKCTEEQYAQFAEYYDVAMATIREFYNGYYIGRFCGKYNPWSVCSYLKKLCENLRVRSELDQESVTSAIKSSAERFWVRTGTTKLIMDQCKKYCTEATRLLQTLIREYEEHKYLPVEEQLAPSDTPRASIKLGDAKLVASYLEGDQFSDAAFLSICLQAGYLTRRTARTVCIPNEELVLVWRNMLAELVLGEKLSDTTRELEKGKLLTELWRNNPKPLGDLIVQSHSALVGHANYREKDFANHAANSVKAAAMFGALSHPCADLAMLTDTLIHRELAAGDGRCDMALHLASTTNMAKQFGVIIEFKLIEGTRCNDVAHCLERTRAGLRQIEEKNYRNCISDCLERMDIGLAIGSSTATSDSKVYRRANVSSPWLQVESLLPTCAD</sequence>
<protein>
    <submittedName>
        <fullName evidence="1">Uncharacterized protein</fullName>
    </submittedName>
</protein>
<organism evidence="1 2">
    <name type="scientific">Coemansia furcata</name>
    <dbReference type="NCBI Taxonomy" id="417177"/>
    <lineage>
        <taxon>Eukaryota</taxon>
        <taxon>Fungi</taxon>
        <taxon>Fungi incertae sedis</taxon>
        <taxon>Zoopagomycota</taxon>
        <taxon>Kickxellomycotina</taxon>
        <taxon>Kickxellomycetes</taxon>
        <taxon>Kickxellales</taxon>
        <taxon>Kickxellaceae</taxon>
        <taxon>Coemansia</taxon>
    </lineage>
</organism>
<comment type="caution">
    <text evidence="1">The sequence shown here is derived from an EMBL/GenBank/DDBJ whole genome shotgun (WGS) entry which is preliminary data.</text>
</comment>